<dbReference type="Pfam" id="PF13560">
    <property type="entry name" value="HTH_31"/>
    <property type="match status" value="1"/>
</dbReference>
<evidence type="ECO:0000259" key="1">
    <source>
        <dbReference type="PROSITE" id="PS50943"/>
    </source>
</evidence>
<comment type="caution">
    <text evidence="2">The sequence shown here is derived from an EMBL/GenBank/DDBJ whole genome shotgun (WGS) entry which is preliminary data.</text>
</comment>
<gene>
    <name evidence="2" type="ORF">VA596_41550</name>
</gene>
<dbReference type="Gene3D" id="1.10.260.40">
    <property type="entry name" value="lambda repressor-like DNA-binding domains"/>
    <property type="match status" value="1"/>
</dbReference>
<proteinExistence type="predicted"/>
<evidence type="ECO:0000313" key="3">
    <source>
        <dbReference type="Proteomes" id="UP001304298"/>
    </source>
</evidence>
<dbReference type="InterPro" id="IPR001387">
    <property type="entry name" value="Cro/C1-type_HTH"/>
</dbReference>
<accession>A0ABU5RIG1</accession>
<protein>
    <submittedName>
        <fullName evidence="2">Helix-turn-helix transcriptional regulator</fullName>
    </submittedName>
</protein>
<dbReference type="EMBL" id="JAYFSI010000014">
    <property type="protein sequence ID" value="MEA5366072.1"/>
    <property type="molecule type" value="Genomic_DNA"/>
</dbReference>
<dbReference type="Proteomes" id="UP001304298">
    <property type="component" value="Unassembled WGS sequence"/>
</dbReference>
<dbReference type="RefSeq" id="WP_323335062.1">
    <property type="nucleotide sequence ID" value="NZ_JAYFSI010000014.1"/>
</dbReference>
<evidence type="ECO:0000313" key="2">
    <source>
        <dbReference type="EMBL" id="MEA5366072.1"/>
    </source>
</evidence>
<sequence length="82" mass="9089">MTYRTTSTSTGIGKHLRGLREQAGLSAAVVAERLGTDVGRVYQIENDHRDSQMSTIIRYCEAIGARVHIGLEEKPSNERTKT</sequence>
<reference evidence="2 3" key="1">
    <citation type="submission" date="2023-12" db="EMBL/GenBank/DDBJ databases">
        <title>Amycolatopsis sp. V23-08.</title>
        <authorList>
            <person name="Somphong A."/>
        </authorList>
    </citation>
    <scope>NUCLEOTIDE SEQUENCE [LARGE SCALE GENOMIC DNA]</scope>
    <source>
        <strain evidence="2 3">V23-08</strain>
    </source>
</reference>
<name>A0ABU5RIG1_9PSEU</name>
<dbReference type="SMART" id="SM00530">
    <property type="entry name" value="HTH_XRE"/>
    <property type="match status" value="1"/>
</dbReference>
<dbReference type="PROSITE" id="PS50943">
    <property type="entry name" value="HTH_CROC1"/>
    <property type="match status" value="1"/>
</dbReference>
<keyword evidence="3" id="KW-1185">Reference proteome</keyword>
<organism evidence="2 3">
    <name type="scientific">Amycolatopsis heterodermiae</name>
    <dbReference type="NCBI Taxonomy" id="3110235"/>
    <lineage>
        <taxon>Bacteria</taxon>
        <taxon>Bacillati</taxon>
        <taxon>Actinomycetota</taxon>
        <taxon>Actinomycetes</taxon>
        <taxon>Pseudonocardiales</taxon>
        <taxon>Pseudonocardiaceae</taxon>
        <taxon>Amycolatopsis</taxon>
    </lineage>
</organism>
<feature type="domain" description="HTH cro/C1-type" evidence="1">
    <location>
        <begin position="16"/>
        <end position="71"/>
    </location>
</feature>
<dbReference type="InterPro" id="IPR010982">
    <property type="entry name" value="Lambda_DNA-bd_dom_sf"/>
</dbReference>
<dbReference type="CDD" id="cd00093">
    <property type="entry name" value="HTH_XRE"/>
    <property type="match status" value="1"/>
</dbReference>
<dbReference type="SUPFAM" id="SSF47413">
    <property type="entry name" value="lambda repressor-like DNA-binding domains"/>
    <property type="match status" value="1"/>
</dbReference>